<protein>
    <submittedName>
        <fullName evidence="1">Uncharacterized protein</fullName>
    </submittedName>
</protein>
<keyword evidence="2" id="KW-1185">Reference proteome</keyword>
<organism evidence="1 2">
    <name type="scientific">Mycobacterium scrofulaceum</name>
    <dbReference type="NCBI Taxonomy" id="1783"/>
    <lineage>
        <taxon>Bacteria</taxon>
        <taxon>Bacillati</taxon>
        <taxon>Actinomycetota</taxon>
        <taxon>Actinomycetes</taxon>
        <taxon>Mycobacteriales</taxon>
        <taxon>Mycobacteriaceae</taxon>
        <taxon>Mycobacterium</taxon>
    </lineage>
</organism>
<sequence length="59" mass="6852">MEVHHDPYDLSRVWVRNRHDDAWLAATWTHLRISPVPCGVALWRHTFLLCQAAAGWQGC</sequence>
<accession>A0A1X0K565</accession>
<proteinExistence type="predicted"/>
<evidence type="ECO:0000313" key="1">
    <source>
        <dbReference type="EMBL" id="ORB70314.1"/>
    </source>
</evidence>
<name>A0A1X0K565_MYCSC</name>
<reference evidence="1 2" key="1">
    <citation type="submission" date="2017-02" db="EMBL/GenBank/DDBJ databases">
        <title>The new phylogeny of genus Mycobacterium.</title>
        <authorList>
            <person name="Tortoli E."/>
            <person name="Trovato A."/>
            <person name="Cirillo D.M."/>
        </authorList>
    </citation>
    <scope>NUCLEOTIDE SEQUENCE [LARGE SCALE GENOMIC DNA]</scope>
    <source>
        <strain evidence="1 2">DSM 43992</strain>
    </source>
</reference>
<dbReference type="AlphaFoldDB" id="A0A1X0K565"/>
<dbReference type="Proteomes" id="UP000192601">
    <property type="component" value="Unassembled WGS sequence"/>
</dbReference>
<comment type="caution">
    <text evidence="1">The sequence shown here is derived from an EMBL/GenBank/DDBJ whole genome shotgun (WGS) entry which is preliminary data.</text>
</comment>
<evidence type="ECO:0000313" key="2">
    <source>
        <dbReference type="Proteomes" id="UP000192601"/>
    </source>
</evidence>
<dbReference type="EMBL" id="MVIJ01000050">
    <property type="protein sequence ID" value="ORB70314.1"/>
    <property type="molecule type" value="Genomic_DNA"/>
</dbReference>
<gene>
    <name evidence="1" type="ORF">BST44_23955</name>
</gene>